<gene>
    <name evidence="7 10" type="primary">rnr</name>
    <name evidence="10" type="ORF">EVJ46_08670</name>
</gene>
<comment type="subcellular location">
    <subcellularLocation>
        <location evidence="7">Cytoplasm</location>
    </subcellularLocation>
</comment>
<dbReference type="EC" id="3.1.13.1" evidence="7"/>
<evidence type="ECO:0000256" key="3">
    <source>
        <dbReference type="ARBA" id="ARBA00022722"/>
    </source>
</evidence>
<dbReference type="Proteomes" id="UP000316562">
    <property type="component" value="Unassembled WGS sequence"/>
</dbReference>
<sequence length="789" mass="90475">MKKNFIKKSKDVSEDISKEEIFAIFTEEQSVPLSILDIKHKFNIGSPGKLKKIKEILDLMVKDGDILFTKGEKYALAKRLHLIEGEVVSKKDNFSFVRNSAGGPDIYVKNSDLSGALPKDIVLLRVIPDSPHYLKNVSKSNKKIRGSVVRIIKRQLESFMATVKLDKHIASLTPVSSNFTDIFYSDLHGFKDRKLLKDGIIVKAKLLAPEDFSSRAASVEKILGDIDGSGIEEEIVINKYNLYKDFDEETLRESDAIPENFEESGFYDKENKSKRVDLTNLPFITIDGEDAKDFDDAVYVELTNKKKDKTAGRYKLYVAIADVSYFVKCGSKIDAEAYKRGNSTYFPGIVYPMLPEKLSNNLCSLLPKTKRFVMVCEMLIDGHGKLLEKKAYEGIIKTYDRLTYNEVFEFISGLNNKTDIRDEIYLKLNPIKDMLKQMIELSDILRIKRFKEGSLNFDPVSSKIIIDESGNVQKIVQDERNFANDLIEDFMITANCAVSELIESRKAPSLYRVHQKPDEEKINEFLKTIKPFGFNFSLKSLDSGKDYQEMLDSLKGKPISPFLEQAFLKSMKIAVYSNVNIHHFGLALASYTHFTSPIRRYADLIIHRILKIVLYSEADGSIKNSAHPWFNNEYLKSAGSFISQRERFSTEAEREYVEFKKMQFLKKNIAETYSGYITSVTNFGFFVQIIGYFITGFVHVSTIGDDYYEYNYNTKILRGKHSGKIFKIGDEVEVGIYSIDLLKREIDLRLTENSLFKKAVKIKKNNRTKQNKTEQNKTARSRKQKQKQK</sequence>
<dbReference type="Pfam" id="PF00575">
    <property type="entry name" value="S1"/>
    <property type="match status" value="1"/>
</dbReference>
<feature type="compositionally biased region" description="Basic residues" evidence="8">
    <location>
        <begin position="779"/>
        <end position="789"/>
    </location>
</feature>
<dbReference type="PROSITE" id="PS50126">
    <property type="entry name" value="S1"/>
    <property type="match status" value="1"/>
</dbReference>
<dbReference type="CDD" id="cd04471">
    <property type="entry name" value="S1_RNase_R"/>
    <property type="match status" value="1"/>
</dbReference>
<dbReference type="InterPro" id="IPR011805">
    <property type="entry name" value="RNase_R"/>
</dbReference>
<dbReference type="NCBIfam" id="TIGR00358">
    <property type="entry name" value="3_prime_RNase"/>
    <property type="match status" value="1"/>
</dbReference>
<dbReference type="GO" id="GO:0006402">
    <property type="term" value="P:mRNA catabolic process"/>
    <property type="evidence" value="ECO:0007669"/>
    <property type="project" value="TreeGrafter"/>
</dbReference>
<keyword evidence="4 7" id="KW-0378">Hydrolase</keyword>
<evidence type="ECO:0000256" key="1">
    <source>
        <dbReference type="ARBA" id="ARBA00001849"/>
    </source>
</evidence>
<keyword evidence="6 7" id="KW-0694">RNA-binding</keyword>
<dbReference type="GO" id="GO:0008859">
    <property type="term" value="F:exoribonuclease II activity"/>
    <property type="evidence" value="ECO:0007669"/>
    <property type="project" value="UniProtKB-UniRule"/>
</dbReference>
<dbReference type="PANTHER" id="PTHR23355">
    <property type="entry name" value="RIBONUCLEASE"/>
    <property type="match status" value="1"/>
</dbReference>
<evidence type="ECO:0000256" key="6">
    <source>
        <dbReference type="ARBA" id="ARBA00022884"/>
    </source>
</evidence>
<comment type="catalytic activity">
    <reaction evidence="1 7">
        <text>Exonucleolytic cleavage in the 3'- to 5'-direction to yield nucleoside 5'-phosphates.</text>
        <dbReference type="EC" id="3.1.13.1"/>
    </reaction>
</comment>
<evidence type="ECO:0000313" key="10">
    <source>
        <dbReference type="EMBL" id="RZD15596.1"/>
    </source>
</evidence>
<evidence type="ECO:0000256" key="4">
    <source>
        <dbReference type="ARBA" id="ARBA00022801"/>
    </source>
</evidence>
<keyword evidence="3 7" id="KW-0540">Nuclease</keyword>
<evidence type="ECO:0000256" key="8">
    <source>
        <dbReference type="SAM" id="MobiDB-lite"/>
    </source>
</evidence>
<proteinExistence type="inferred from homology"/>
<dbReference type="Pfam" id="PF00773">
    <property type="entry name" value="RNB"/>
    <property type="match status" value="1"/>
</dbReference>
<dbReference type="InterPro" id="IPR012340">
    <property type="entry name" value="NA-bd_OB-fold"/>
</dbReference>
<dbReference type="AlphaFoldDB" id="A0A519BEA2"/>
<dbReference type="SMART" id="SM00955">
    <property type="entry name" value="RNB"/>
    <property type="match status" value="1"/>
</dbReference>
<keyword evidence="5 7" id="KW-0269">Exonuclease</keyword>
<accession>A0A519BEA2</accession>
<evidence type="ECO:0000256" key="7">
    <source>
        <dbReference type="HAMAP-Rule" id="MF_01895"/>
    </source>
</evidence>
<dbReference type="InterPro" id="IPR050180">
    <property type="entry name" value="RNR_Ribonuclease"/>
</dbReference>
<organism evidence="10 11">
    <name type="scientific">Acididesulfobacter guangdongensis</name>
    <dbReference type="NCBI Taxonomy" id="2597225"/>
    <lineage>
        <taxon>Bacteria</taxon>
        <taxon>Deltaproteobacteria</taxon>
        <taxon>Candidatus Acidulodesulfobacterales</taxon>
        <taxon>Candidatus Acididesulfobacter</taxon>
    </lineage>
</organism>
<dbReference type="SUPFAM" id="SSF50249">
    <property type="entry name" value="Nucleic acid-binding proteins"/>
    <property type="match status" value="3"/>
</dbReference>
<comment type="caution">
    <text evidence="10">The sequence shown here is derived from an EMBL/GenBank/DDBJ whole genome shotgun (WGS) entry which is preliminary data.</text>
</comment>
<feature type="domain" description="S1 motif" evidence="9">
    <location>
        <begin position="670"/>
        <end position="751"/>
    </location>
</feature>
<comment type="function">
    <text evidence="7">3'-5' exoribonuclease that releases 5'-nucleoside monophosphates and is involved in maturation of structured RNAs.</text>
</comment>
<dbReference type="InterPro" id="IPR003029">
    <property type="entry name" value="S1_domain"/>
</dbReference>
<dbReference type="InterPro" id="IPR022966">
    <property type="entry name" value="RNase_II/R_CS"/>
</dbReference>
<evidence type="ECO:0000256" key="5">
    <source>
        <dbReference type="ARBA" id="ARBA00022839"/>
    </source>
</evidence>
<dbReference type="SMART" id="SM00316">
    <property type="entry name" value="S1"/>
    <property type="match status" value="1"/>
</dbReference>
<reference evidence="10 11" key="1">
    <citation type="journal article" date="2019" name="ISME J.">
        <title>Insights into ecological role of a new deltaproteobacterial order Candidatus Acidulodesulfobacterales by metagenomics and metatranscriptomics.</title>
        <authorList>
            <person name="Tan S."/>
            <person name="Liu J."/>
            <person name="Fang Y."/>
            <person name="Hedlund B.P."/>
            <person name="Lian Z.H."/>
            <person name="Huang L.Y."/>
            <person name="Li J.T."/>
            <person name="Huang L.N."/>
            <person name="Li W.J."/>
            <person name="Jiang H.C."/>
            <person name="Dong H.L."/>
            <person name="Shu W.S."/>
        </authorList>
    </citation>
    <scope>NUCLEOTIDE SEQUENCE [LARGE SCALE GENOMIC DNA]</scope>
    <source>
        <strain evidence="10">AP2</strain>
    </source>
</reference>
<evidence type="ECO:0000259" key="9">
    <source>
        <dbReference type="PROSITE" id="PS50126"/>
    </source>
</evidence>
<dbReference type="PROSITE" id="PS01175">
    <property type="entry name" value="RIBONUCLEASE_II"/>
    <property type="match status" value="1"/>
</dbReference>
<protein>
    <recommendedName>
        <fullName evidence="7">Ribonuclease R</fullName>
        <shortName evidence="7">RNase R</shortName>
        <ecNumber evidence="7">3.1.13.1</ecNumber>
    </recommendedName>
</protein>
<dbReference type="PANTHER" id="PTHR23355:SF9">
    <property type="entry name" value="DIS3-LIKE EXONUCLEASE 2"/>
    <property type="match status" value="1"/>
</dbReference>
<dbReference type="InterPro" id="IPR004476">
    <property type="entry name" value="RNase_II/RNase_R"/>
</dbReference>
<dbReference type="NCBIfam" id="TIGR02063">
    <property type="entry name" value="RNase_R"/>
    <property type="match status" value="1"/>
</dbReference>
<feature type="region of interest" description="Disordered" evidence="8">
    <location>
        <begin position="765"/>
        <end position="789"/>
    </location>
</feature>
<comment type="similarity">
    <text evidence="7">Belongs to the RNR ribonuclease family. RNase R subfamily.</text>
</comment>
<dbReference type="Gene3D" id="2.40.50.140">
    <property type="entry name" value="Nucleic acid-binding proteins"/>
    <property type="match status" value="2"/>
</dbReference>
<evidence type="ECO:0000256" key="2">
    <source>
        <dbReference type="ARBA" id="ARBA00022490"/>
    </source>
</evidence>
<dbReference type="EMBL" id="SGBC01000004">
    <property type="protein sequence ID" value="RZD15596.1"/>
    <property type="molecule type" value="Genomic_DNA"/>
</dbReference>
<dbReference type="GO" id="GO:0005829">
    <property type="term" value="C:cytosol"/>
    <property type="evidence" value="ECO:0007669"/>
    <property type="project" value="TreeGrafter"/>
</dbReference>
<dbReference type="GO" id="GO:0003723">
    <property type="term" value="F:RNA binding"/>
    <property type="evidence" value="ECO:0007669"/>
    <property type="project" value="UniProtKB-UniRule"/>
</dbReference>
<dbReference type="InterPro" id="IPR001900">
    <property type="entry name" value="RNase_II/R"/>
</dbReference>
<evidence type="ECO:0000313" key="11">
    <source>
        <dbReference type="Proteomes" id="UP000316562"/>
    </source>
</evidence>
<dbReference type="HAMAP" id="MF_01895">
    <property type="entry name" value="RNase_R"/>
    <property type="match status" value="1"/>
</dbReference>
<keyword evidence="2 7" id="KW-0963">Cytoplasm</keyword>
<name>A0A519BEA2_ACIG2</name>